<dbReference type="RefSeq" id="WP_305906357.1">
    <property type="nucleotide sequence ID" value="NZ_CP157743.1"/>
</dbReference>
<dbReference type="SUPFAM" id="SSF50715">
    <property type="entry name" value="Ribosomal protein L25-like"/>
    <property type="match status" value="1"/>
</dbReference>
<dbReference type="NCBIfam" id="TIGR00731">
    <property type="entry name" value="bL25_bact_ctc"/>
    <property type="match status" value="1"/>
</dbReference>
<dbReference type="InterPro" id="IPR020055">
    <property type="entry name" value="Ribosomal_bL25_short"/>
</dbReference>
<dbReference type="InterPro" id="IPR020056">
    <property type="entry name" value="Rbsml_bL25/Gln-tRNA_synth_N"/>
</dbReference>
<dbReference type="InterPro" id="IPR001021">
    <property type="entry name" value="Ribosomal_bL25_long"/>
</dbReference>
<sequence length="208" mass="22716">MSNVFEFVAETRDMSGKNAAKAARREGKVPAVIYGGESAPEMLVLEHNEILKHLDHEAVYSHILDVKVDGKTQKALLKDIQRHPAKPQVLHMDFMRVDESHQVKMHVPLHFINEETCVGVKTGGVVTHAMVDVEVSCMPSALPEYLEVDLADVELGAVVHMSDIKLPAGVEIPELAHGEDHDHPIAQVVKTRGAGEEAEAAEEEGAAE</sequence>
<dbReference type="GO" id="GO:0022625">
    <property type="term" value="C:cytosolic large ribosomal subunit"/>
    <property type="evidence" value="ECO:0007669"/>
    <property type="project" value="TreeGrafter"/>
</dbReference>
<dbReference type="InterPro" id="IPR037121">
    <property type="entry name" value="Ribosomal_bL25_C"/>
</dbReference>
<dbReference type="Gene3D" id="2.170.120.20">
    <property type="entry name" value="Ribosomal protein L25, beta domain"/>
    <property type="match status" value="1"/>
</dbReference>
<dbReference type="PANTHER" id="PTHR33284">
    <property type="entry name" value="RIBOSOMAL PROTEIN L25/GLN-TRNA SYNTHETASE, ANTI-CODON-BINDING DOMAIN-CONTAINING PROTEIN"/>
    <property type="match status" value="1"/>
</dbReference>
<dbReference type="InterPro" id="IPR011035">
    <property type="entry name" value="Ribosomal_bL25/Gln-tRNA_synth"/>
</dbReference>
<dbReference type="HAMAP" id="MF_01336">
    <property type="entry name" value="Ribosomal_bL25"/>
    <property type="match status" value="1"/>
</dbReference>
<dbReference type="NCBIfam" id="NF004130">
    <property type="entry name" value="PRK05618.1-5"/>
    <property type="match status" value="1"/>
</dbReference>
<organism evidence="8 9">
    <name type="scientific">Methylomarinum roseum</name>
    <dbReference type="NCBI Taxonomy" id="3067653"/>
    <lineage>
        <taxon>Bacteria</taxon>
        <taxon>Pseudomonadati</taxon>
        <taxon>Pseudomonadota</taxon>
        <taxon>Gammaproteobacteria</taxon>
        <taxon>Methylococcales</taxon>
        <taxon>Methylococcaceae</taxon>
        <taxon>Methylomarinum</taxon>
    </lineage>
</organism>
<dbReference type="Pfam" id="PF14693">
    <property type="entry name" value="Ribosomal_TL5_C"/>
    <property type="match status" value="1"/>
</dbReference>
<evidence type="ECO:0000256" key="2">
    <source>
        <dbReference type="ARBA" id="ARBA00022884"/>
    </source>
</evidence>
<dbReference type="GO" id="GO:0006412">
    <property type="term" value="P:translation"/>
    <property type="evidence" value="ECO:0007669"/>
    <property type="project" value="UniProtKB-UniRule"/>
</dbReference>
<evidence type="ECO:0000256" key="4">
    <source>
        <dbReference type="ARBA" id="ARBA00023274"/>
    </source>
</evidence>
<dbReference type="Gene3D" id="2.40.240.10">
    <property type="entry name" value="Ribosomal Protein L25, Chain P"/>
    <property type="match status" value="1"/>
</dbReference>
<evidence type="ECO:0000256" key="3">
    <source>
        <dbReference type="ARBA" id="ARBA00022980"/>
    </source>
</evidence>
<dbReference type="HAMAP" id="MF_01334">
    <property type="entry name" value="Ribosomal_bL25_CTC"/>
    <property type="match status" value="1"/>
</dbReference>
<keyword evidence="1 5" id="KW-0699">rRNA-binding</keyword>
<feature type="domain" description="Large ribosomal subunit protein bL25 beta" evidence="7">
    <location>
        <begin position="102"/>
        <end position="191"/>
    </location>
</feature>
<dbReference type="Pfam" id="PF01386">
    <property type="entry name" value="Ribosomal_L25p"/>
    <property type="match status" value="1"/>
</dbReference>
<accession>A0AAU7NWD8</accession>
<dbReference type="Proteomes" id="UP001225378">
    <property type="component" value="Chromosome"/>
</dbReference>
<dbReference type="CDD" id="cd00495">
    <property type="entry name" value="Ribosomal_L25_TL5_CTC"/>
    <property type="match status" value="1"/>
</dbReference>
<dbReference type="InterPro" id="IPR020930">
    <property type="entry name" value="Ribosomal_uL5_bac-type"/>
</dbReference>
<evidence type="ECO:0000259" key="7">
    <source>
        <dbReference type="Pfam" id="PF14693"/>
    </source>
</evidence>
<comment type="similarity">
    <text evidence="5">Belongs to the bacterial ribosomal protein bL25 family. CTC subfamily.</text>
</comment>
<keyword evidence="9" id="KW-1185">Reference proteome</keyword>
<dbReference type="PANTHER" id="PTHR33284:SF1">
    <property type="entry name" value="RIBOSOMAL PROTEIN L25_GLN-TRNA SYNTHETASE, ANTI-CODON-BINDING DOMAIN-CONTAINING PROTEIN"/>
    <property type="match status" value="1"/>
</dbReference>
<keyword evidence="4 5" id="KW-0687">Ribonucleoprotein</keyword>
<proteinExistence type="inferred from homology"/>
<evidence type="ECO:0000313" key="8">
    <source>
        <dbReference type="EMBL" id="XBS20871.1"/>
    </source>
</evidence>
<dbReference type="AlphaFoldDB" id="A0AAU7NWD8"/>
<name>A0AAU7NWD8_9GAMM</name>
<dbReference type="NCBIfam" id="NF004612">
    <property type="entry name" value="PRK05943.1"/>
    <property type="match status" value="1"/>
</dbReference>
<dbReference type="InterPro" id="IPR020057">
    <property type="entry name" value="Ribosomal_bL25_b-dom"/>
</dbReference>
<dbReference type="EMBL" id="CP157743">
    <property type="protein sequence ID" value="XBS20871.1"/>
    <property type="molecule type" value="Genomic_DNA"/>
</dbReference>
<dbReference type="NCBIfam" id="NF004128">
    <property type="entry name" value="PRK05618.1-2"/>
    <property type="match status" value="1"/>
</dbReference>
<evidence type="ECO:0000313" key="9">
    <source>
        <dbReference type="Proteomes" id="UP001225378"/>
    </source>
</evidence>
<dbReference type="GO" id="GO:0008097">
    <property type="term" value="F:5S rRNA binding"/>
    <property type="evidence" value="ECO:0007669"/>
    <property type="project" value="InterPro"/>
</dbReference>
<comment type="subunit">
    <text evidence="5">Part of the 50S ribosomal subunit; part of the 5S rRNA/L5/L18/L25 subcomplex. Contacts the 5S rRNA. Binds to the 5S rRNA independently of L5 and L18.</text>
</comment>
<protein>
    <recommendedName>
        <fullName evidence="5">Large ribosomal subunit protein bL25</fullName>
    </recommendedName>
    <alternativeName>
        <fullName evidence="5">General stress protein CTC</fullName>
    </alternativeName>
</protein>
<dbReference type="InterPro" id="IPR029751">
    <property type="entry name" value="Ribosomal_L25_dom"/>
</dbReference>
<dbReference type="GO" id="GO:0003735">
    <property type="term" value="F:structural constituent of ribosome"/>
    <property type="evidence" value="ECO:0007669"/>
    <property type="project" value="InterPro"/>
</dbReference>
<evidence type="ECO:0000256" key="1">
    <source>
        <dbReference type="ARBA" id="ARBA00022730"/>
    </source>
</evidence>
<keyword evidence="3 5" id="KW-0689">Ribosomal protein</keyword>
<dbReference type="KEGG" id="mech:Q9L42_001710"/>
<evidence type="ECO:0000259" key="6">
    <source>
        <dbReference type="Pfam" id="PF01386"/>
    </source>
</evidence>
<comment type="function">
    <text evidence="5">This is one of the proteins that binds to the 5S RNA in the ribosome where it forms part of the central protuberance.</text>
</comment>
<keyword evidence="2 5" id="KW-0694">RNA-binding</keyword>
<evidence type="ECO:0000256" key="5">
    <source>
        <dbReference type="HAMAP-Rule" id="MF_01334"/>
    </source>
</evidence>
<reference evidence="8 9" key="1">
    <citation type="journal article" date="2024" name="Microbiology">
        <title>Methylomarinum rosea sp. nov., a novel halophilic methanotrophic bacterium from the hypersaline Lake Elton.</title>
        <authorList>
            <person name="Suleimanov R.Z."/>
            <person name="Oshkin I.Y."/>
            <person name="Danilova O.V."/>
            <person name="Suzina N.E."/>
            <person name="Dedysh S.N."/>
        </authorList>
    </citation>
    <scope>NUCLEOTIDE SEQUENCE [LARGE SCALE GENOMIC DNA]</scope>
    <source>
        <strain evidence="8 9">Ch1-1</strain>
    </source>
</reference>
<feature type="domain" description="Large ribosomal subunit protein bL25 L25" evidence="6">
    <location>
        <begin position="9"/>
        <end position="94"/>
    </location>
</feature>
<gene>
    <name evidence="5" type="primary">rplY</name>
    <name evidence="5" type="synonym">ctc</name>
    <name evidence="8" type="ORF">Q9L42_001710</name>
</gene>